<evidence type="ECO:0000313" key="4">
    <source>
        <dbReference type="Proteomes" id="UP000005959"/>
    </source>
</evidence>
<proteinExistence type="predicted"/>
<dbReference type="GO" id="GO:0016779">
    <property type="term" value="F:nucleotidyltransferase activity"/>
    <property type="evidence" value="ECO:0007669"/>
    <property type="project" value="UniProtKB-ARBA"/>
</dbReference>
<dbReference type="EMBL" id="AGCI01000118">
    <property type="protein sequence ID" value="EHM37300.1"/>
    <property type="molecule type" value="Genomic_DNA"/>
</dbReference>
<dbReference type="InterPro" id="IPR029044">
    <property type="entry name" value="Nucleotide-diphossugar_trans"/>
</dbReference>
<accession>G9YDR3</accession>
<dbReference type="PANTHER" id="PTHR43777:SF1">
    <property type="entry name" value="MOLYBDENUM COFACTOR CYTIDYLYLTRANSFERASE"/>
    <property type="match status" value="1"/>
</dbReference>
<organism evidence="3 4">
    <name type="scientific">Hafnia alvei ATCC 51873</name>
    <dbReference type="NCBI Taxonomy" id="1002364"/>
    <lineage>
        <taxon>Bacteria</taxon>
        <taxon>Pseudomonadati</taxon>
        <taxon>Pseudomonadota</taxon>
        <taxon>Gammaproteobacteria</taxon>
        <taxon>Enterobacterales</taxon>
        <taxon>Hafniaceae</taxon>
        <taxon>Hafnia</taxon>
    </lineage>
</organism>
<dbReference type="Proteomes" id="UP000005959">
    <property type="component" value="Unassembled WGS sequence"/>
</dbReference>
<dbReference type="PATRIC" id="fig|1002364.3.peg.4273"/>
<dbReference type="SUPFAM" id="SSF53448">
    <property type="entry name" value="Nucleotide-diphospho-sugar transferases"/>
    <property type="match status" value="1"/>
</dbReference>
<dbReference type="InterPro" id="IPR025877">
    <property type="entry name" value="MobA-like_NTP_Trfase"/>
</dbReference>
<keyword evidence="1" id="KW-0460">Magnesium</keyword>
<dbReference type="AlphaFoldDB" id="G9YDR3"/>
<dbReference type="Gene3D" id="3.90.550.10">
    <property type="entry name" value="Spore Coat Polysaccharide Biosynthesis Protein SpsA, Chain A"/>
    <property type="match status" value="1"/>
</dbReference>
<gene>
    <name evidence="3" type="ORF">HMPREF0454_04761</name>
</gene>
<name>G9YDR3_HAFAL</name>
<evidence type="ECO:0000256" key="1">
    <source>
        <dbReference type="ARBA" id="ARBA00022842"/>
    </source>
</evidence>
<comment type="caution">
    <text evidence="3">The sequence shown here is derived from an EMBL/GenBank/DDBJ whole genome shotgun (WGS) entry which is preliminary data.</text>
</comment>
<dbReference type="HOGENOM" id="CLU_061980_1_2_6"/>
<evidence type="ECO:0000259" key="2">
    <source>
        <dbReference type="Pfam" id="PF12804"/>
    </source>
</evidence>
<feature type="domain" description="MobA-like NTP transferase" evidence="2">
    <location>
        <begin position="28"/>
        <end position="165"/>
    </location>
</feature>
<protein>
    <submittedName>
        <fullName evidence="3">Molybdenum hydroxylase accessory protein, YgfJ family</fullName>
    </submittedName>
</protein>
<reference evidence="3 4" key="1">
    <citation type="submission" date="2011-08" db="EMBL/GenBank/DDBJ databases">
        <authorList>
            <person name="Weinstock G."/>
            <person name="Sodergren E."/>
            <person name="Clifton S."/>
            <person name="Fulton L."/>
            <person name="Fulton B."/>
            <person name="Courtney L."/>
            <person name="Fronick C."/>
            <person name="Harrison M."/>
            <person name="Strong C."/>
            <person name="Farmer C."/>
            <person name="Delahaunty K."/>
            <person name="Markovic C."/>
            <person name="Hall O."/>
            <person name="Minx P."/>
            <person name="Tomlinson C."/>
            <person name="Mitreva M."/>
            <person name="Hou S."/>
            <person name="Chen J."/>
            <person name="Wollam A."/>
            <person name="Pepin K.H."/>
            <person name="Johnson M."/>
            <person name="Bhonagiri V."/>
            <person name="Zhang X."/>
            <person name="Suruliraj S."/>
            <person name="Warren W."/>
            <person name="Chinwalla A."/>
            <person name="Mardis E.R."/>
            <person name="Wilson R.K."/>
        </authorList>
    </citation>
    <scope>NUCLEOTIDE SEQUENCE [LARGE SCALE GENOMIC DNA]</scope>
    <source>
        <strain evidence="3 4">ATCC 51873</strain>
    </source>
</reference>
<dbReference type="PANTHER" id="PTHR43777">
    <property type="entry name" value="MOLYBDENUM COFACTOR CYTIDYLYLTRANSFERASE"/>
    <property type="match status" value="1"/>
</dbReference>
<sequence length="214" mass="24063">MMNHKLGKHQRAVISPIADMSPRENVDCIITAAGLSSRMGQWKMMLPYKGGTILDSSIENARQFCQRIILVVGYRGEELLARYNNESDITVIINNNYASGLFSSIQAAGKSVNTEYCFITHGDIPCLNREIYHQIWLKRGSYALLPCHQGTPGHPVLLPKKIIQQACMDDVTTTSMREFLLAGEYRYLNMNQPQTIMDIDTPEAYQLLLGTPHA</sequence>
<evidence type="ECO:0000313" key="3">
    <source>
        <dbReference type="EMBL" id="EHM37300.1"/>
    </source>
</evidence>
<dbReference type="CDD" id="cd04182">
    <property type="entry name" value="GT_2_like_f"/>
    <property type="match status" value="1"/>
</dbReference>
<dbReference type="Pfam" id="PF12804">
    <property type="entry name" value="NTP_transf_3"/>
    <property type="match status" value="1"/>
</dbReference>